<dbReference type="EMBL" id="JBEXAC010000001">
    <property type="protein sequence ID" value="MET6997721.1"/>
    <property type="molecule type" value="Genomic_DNA"/>
</dbReference>
<evidence type="ECO:0000256" key="2">
    <source>
        <dbReference type="ARBA" id="ARBA00022801"/>
    </source>
</evidence>
<proteinExistence type="inferred from homology"/>
<name>A0ABV2T3V7_9BACT</name>
<comment type="similarity">
    <text evidence="1">Belongs to the sulfatase family.</text>
</comment>
<dbReference type="Pfam" id="PF00884">
    <property type="entry name" value="Sulfatase"/>
    <property type="match status" value="1"/>
</dbReference>
<dbReference type="Proteomes" id="UP001549749">
    <property type="component" value="Unassembled WGS sequence"/>
</dbReference>
<keyword evidence="7" id="KW-1185">Reference proteome</keyword>
<protein>
    <submittedName>
        <fullName evidence="6">Arylsulfatase</fullName>
    </submittedName>
</protein>
<dbReference type="PROSITE" id="PS51257">
    <property type="entry name" value="PROKAR_LIPOPROTEIN"/>
    <property type="match status" value="1"/>
</dbReference>
<feature type="chain" id="PRO_5045256866" evidence="4">
    <location>
        <begin position="20"/>
        <end position="478"/>
    </location>
</feature>
<evidence type="ECO:0000256" key="3">
    <source>
        <dbReference type="SAM" id="MobiDB-lite"/>
    </source>
</evidence>
<dbReference type="RefSeq" id="WP_354660356.1">
    <property type="nucleotide sequence ID" value="NZ_JBEXAC010000001.1"/>
</dbReference>
<reference evidence="6 7" key="1">
    <citation type="submission" date="2024-06" db="EMBL/GenBank/DDBJ databases">
        <title>Chitinophaga defluvii sp. nov., isolated from municipal sewage.</title>
        <authorList>
            <person name="Zhang L."/>
        </authorList>
    </citation>
    <scope>NUCLEOTIDE SEQUENCE [LARGE SCALE GENOMIC DNA]</scope>
    <source>
        <strain evidence="6 7">H8</strain>
    </source>
</reference>
<keyword evidence="2" id="KW-0378">Hydrolase</keyword>
<dbReference type="InterPro" id="IPR052701">
    <property type="entry name" value="GAG_Ulvan_Degrading_Sulfatases"/>
</dbReference>
<dbReference type="CDD" id="cd16145">
    <property type="entry name" value="ARS_like"/>
    <property type="match status" value="1"/>
</dbReference>
<evidence type="ECO:0000259" key="5">
    <source>
        <dbReference type="Pfam" id="PF00884"/>
    </source>
</evidence>
<keyword evidence="4" id="KW-0732">Signal</keyword>
<dbReference type="InterPro" id="IPR024607">
    <property type="entry name" value="Sulfatase_CS"/>
</dbReference>
<comment type="caution">
    <text evidence="6">The sequence shown here is derived from an EMBL/GenBank/DDBJ whole genome shotgun (WGS) entry which is preliminary data.</text>
</comment>
<feature type="domain" description="Sulfatase N-terminal" evidence="5">
    <location>
        <begin position="37"/>
        <end position="372"/>
    </location>
</feature>
<dbReference type="Gene3D" id="3.40.720.10">
    <property type="entry name" value="Alkaline Phosphatase, subunit A"/>
    <property type="match status" value="1"/>
</dbReference>
<accession>A0ABV2T3V7</accession>
<evidence type="ECO:0000313" key="7">
    <source>
        <dbReference type="Proteomes" id="UP001549749"/>
    </source>
</evidence>
<dbReference type="Gene3D" id="3.30.1120.10">
    <property type="match status" value="1"/>
</dbReference>
<evidence type="ECO:0000256" key="4">
    <source>
        <dbReference type="SAM" id="SignalP"/>
    </source>
</evidence>
<dbReference type="PANTHER" id="PTHR43751">
    <property type="entry name" value="SULFATASE"/>
    <property type="match status" value="1"/>
</dbReference>
<evidence type="ECO:0000313" key="6">
    <source>
        <dbReference type="EMBL" id="MET6997721.1"/>
    </source>
</evidence>
<sequence length="478" mass="53609">MKKLKYMLLLFFMAGSILACGQPVSKKSSTGHQPKQPNIVLIVADDMGIGDVGVYGQTKIRTPYLDKMAANGMRFSQFYAGCPVCAPSRASLMTGQHTGRTPIRGNKEIEPEGQWPLPDSTVTIATMLKKAGYTTGDFGKWGLGFIGTSGDPVQQGFDTFYGYNCQRQSHNYYPDHLWQNDTRVNFPDNWKNKQQYAPAIIQEKALAFIDDNKEKPFFLYLTYTLPHAALQVPEDSTFENYKKLFNETPRTIRQPWDGKGYEPQAYPNAAYAAMVTLLDSYVGQVLERLKAQGLEENTLVIFTSDNGPHREGGNDPVFFNSSAGFRGIKRDMYEGGIREPMIAYWPGKIKAGSTSAHMGAFWDFMPTFAAIAQTKTPAYINGISFLPTLTGAKNQPQHKYLYWEFHEDGGKQAVRIGSWKGIRLKALKNPQAPVALYDLEKDPAETTDLATAHPEVVKQIVQIMQEARTENKDFPFWP</sequence>
<feature type="signal peptide" evidence="4">
    <location>
        <begin position="1"/>
        <end position="19"/>
    </location>
</feature>
<organism evidence="6 7">
    <name type="scientific">Chitinophaga defluvii</name>
    <dbReference type="NCBI Taxonomy" id="3163343"/>
    <lineage>
        <taxon>Bacteria</taxon>
        <taxon>Pseudomonadati</taxon>
        <taxon>Bacteroidota</taxon>
        <taxon>Chitinophagia</taxon>
        <taxon>Chitinophagales</taxon>
        <taxon>Chitinophagaceae</taxon>
        <taxon>Chitinophaga</taxon>
    </lineage>
</organism>
<feature type="region of interest" description="Disordered" evidence="3">
    <location>
        <begin position="97"/>
        <end position="116"/>
    </location>
</feature>
<dbReference type="InterPro" id="IPR017850">
    <property type="entry name" value="Alkaline_phosphatase_core_sf"/>
</dbReference>
<evidence type="ECO:0000256" key="1">
    <source>
        <dbReference type="ARBA" id="ARBA00008779"/>
    </source>
</evidence>
<dbReference type="InterPro" id="IPR000917">
    <property type="entry name" value="Sulfatase_N"/>
</dbReference>
<dbReference type="PANTHER" id="PTHR43751:SF3">
    <property type="entry name" value="SULFATASE N-TERMINAL DOMAIN-CONTAINING PROTEIN"/>
    <property type="match status" value="1"/>
</dbReference>
<gene>
    <name evidence="6" type="ORF">ABR189_10095</name>
</gene>
<dbReference type="PROSITE" id="PS00523">
    <property type="entry name" value="SULFATASE_1"/>
    <property type="match status" value="1"/>
</dbReference>
<dbReference type="SUPFAM" id="SSF53649">
    <property type="entry name" value="Alkaline phosphatase-like"/>
    <property type="match status" value="1"/>
</dbReference>